<evidence type="ECO:0000256" key="3">
    <source>
        <dbReference type="ARBA" id="ARBA00023125"/>
    </source>
</evidence>
<dbReference type="AlphaFoldDB" id="A0A212M0D0"/>
<proteinExistence type="inferred from homology"/>
<dbReference type="Pfam" id="PF03466">
    <property type="entry name" value="LysR_substrate"/>
    <property type="match status" value="1"/>
</dbReference>
<dbReference type="FunFam" id="1.10.10.10:FF:000001">
    <property type="entry name" value="LysR family transcriptional regulator"/>
    <property type="match status" value="1"/>
</dbReference>
<dbReference type="InterPro" id="IPR036388">
    <property type="entry name" value="WH-like_DNA-bd_sf"/>
</dbReference>
<dbReference type="InterPro" id="IPR036390">
    <property type="entry name" value="WH_DNA-bd_sf"/>
</dbReference>
<feature type="domain" description="HTH lysR-type" evidence="5">
    <location>
        <begin position="1"/>
        <end position="58"/>
    </location>
</feature>
<dbReference type="InterPro" id="IPR005119">
    <property type="entry name" value="LysR_subst-bd"/>
</dbReference>
<dbReference type="SUPFAM" id="SSF53850">
    <property type="entry name" value="Periplasmic binding protein-like II"/>
    <property type="match status" value="1"/>
</dbReference>
<dbReference type="PANTHER" id="PTHR30346">
    <property type="entry name" value="TRANSCRIPTIONAL DUAL REGULATOR HCAR-RELATED"/>
    <property type="match status" value="1"/>
</dbReference>
<keyword evidence="4" id="KW-0804">Transcription</keyword>
<evidence type="ECO:0000256" key="2">
    <source>
        <dbReference type="ARBA" id="ARBA00023015"/>
    </source>
</evidence>
<dbReference type="CDD" id="cd05466">
    <property type="entry name" value="PBP2_LTTR_substrate"/>
    <property type="match status" value="1"/>
</dbReference>
<dbReference type="SUPFAM" id="SSF46785">
    <property type="entry name" value="Winged helix' DNA-binding domain"/>
    <property type="match status" value="1"/>
</dbReference>
<keyword evidence="3" id="KW-0238">DNA-binding</keyword>
<accession>A0A212M0D0</accession>
<dbReference type="EMBL" id="FMJE01000007">
    <property type="protein sequence ID" value="SCM83304.1"/>
    <property type="molecule type" value="Genomic_DNA"/>
</dbReference>
<dbReference type="GO" id="GO:0003700">
    <property type="term" value="F:DNA-binding transcription factor activity"/>
    <property type="evidence" value="ECO:0007669"/>
    <property type="project" value="InterPro"/>
</dbReference>
<dbReference type="Gene3D" id="1.10.10.10">
    <property type="entry name" value="Winged helix-like DNA-binding domain superfamily/Winged helix DNA-binding domain"/>
    <property type="match status" value="1"/>
</dbReference>
<dbReference type="PROSITE" id="PS50931">
    <property type="entry name" value="HTH_LYSR"/>
    <property type="match status" value="1"/>
</dbReference>
<evidence type="ECO:0000259" key="5">
    <source>
        <dbReference type="PROSITE" id="PS50931"/>
    </source>
</evidence>
<reference evidence="6" key="1">
    <citation type="submission" date="2016-08" db="EMBL/GenBank/DDBJ databases">
        <authorList>
            <person name="Seilhamer J.J."/>
        </authorList>
    </citation>
    <scope>NUCLEOTIDE SEQUENCE</scope>
    <source>
        <strain evidence="6">86</strain>
    </source>
</reference>
<keyword evidence="2" id="KW-0805">Transcription regulation</keyword>
<name>A0A212M0D0_9FIRM</name>
<comment type="similarity">
    <text evidence="1">Belongs to the LysR transcriptional regulatory family.</text>
</comment>
<evidence type="ECO:0000256" key="4">
    <source>
        <dbReference type="ARBA" id="ARBA00023163"/>
    </source>
</evidence>
<dbReference type="GO" id="GO:0003677">
    <property type="term" value="F:DNA binding"/>
    <property type="evidence" value="ECO:0007669"/>
    <property type="project" value="UniProtKB-KW"/>
</dbReference>
<evidence type="ECO:0000313" key="6">
    <source>
        <dbReference type="EMBL" id="SCM83304.1"/>
    </source>
</evidence>
<dbReference type="GO" id="GO:0032993">
    <property type="term" value="C:protein-DNA complex"/>
    <property type="evidence" value="ECO:0007669"/>
    <property type="project" value="TreeGrafter"/>
</dbReference>
<dbReference type="Pfam" id="PF00126">
    <property type="entry name" value="HTH_1"/>
    <property type="match status" value="1"/>
</dbReference>
<dbReference type="PRINTS" id="PR00039">
    <property type="entry name" value="HTHLYSR"/>
</dbReference>
<sequence>MDIRHLTAFVTAAKSLSITEAAKRLYISQSSLSKQISELEQTIGVKLFIRHYRSLELTAAGKYLLKEGDSLIQKANEILNNTRQVQLGMRGILKIGCFTSQLPFMPDVLKKFYTLYPQIKLDIQIYPLKTIEELLMRNELDFGFITKLGQQLEYRQFCSQLVYRLPLAFVLPVNHPLAGESAITPSVLAKESFMVLSQEEPQDGVNWLIQLCQRHGFTPQIAFKSNHFESILWQVGAGMGVSFTARHPKISIPETVSVVDILDEDALRNTLVIWKNTNSNPAIPLFLKVLTSIACIS</sequence>
<dbReference type="PANTHER" id="PTHR30346:SF28">
    <property type="entry name" value="HTH-TYPE TRANSCRIPTIONAL REGULATOR CYNR"/>
    <property type="match status" value="1"/>
</dbReference>
<dbReference type="InterPro" id="IPR000847">
    <property type="entry name" value="LysR_HTH_N"/>
</dbReference>
<organism evidence="6">
    <name type="scientific">uncultured Sporomusa sp</name>
    <dbReference type="NCBI Taxonomy" id="307249"/>
    <lineage>
        <taxon>Bacteria</taxon>
        <taxon>Bacillati</taxon>
        <taxon>Bacillota</taxon>
        <taxon>Negativicutes</taxon>
        <taxon>Selenomonadales</taxon>
        <taxon>Sporomusaceae</taxon>
        <taxon>Sporomusa</taxon>
        <taxon>environmental samples</taxon>
    </lineage>
</organism>
<gene>
    <name evidence="6" type="ORF">KL86SPO_70162</name>
</gene>
<evidence type="ECO:0000256" key="1">
    <source>
        <dbReference type="ARBA" id="ARBA00009437"/>
    </source>
</evidence>
<protein>
    <submittedName>
        <fullName evidence="6">Transcriptional regulator, LysR family</fullName>
    </submittedName>
</protein>
<dbReference type="RefSeq" id="WP_288185769.1">
    <property type="nucleotide sequence ID" value="NZ_LT608335.1"/>
</dbReference>
<dbReference type="Gene3D" id="3.40.190.10">
    <property type="entry name" value="Periplasmic binding protein-like II"/>
    <property type="match status" value="2"/>
</dbReference>